<evidence type="ECO:0000313" key="1">
    <source>
        <dbReference type="EMBL" id="PIC17931.1"/>
    </source>
</evidence>
<name>A0A2G5SST7_9PELO</name>
<comment type="caution">
    <text evidence="1">The sequence shown here is derived from an EMBL/GenBank/DDBJ whole genome shotgun (WGS) entry which is preliminary data.</text>
</comment>
<organism evidence="1 2">
    <name type="scientific">Caenorhabditis nigoni</name>
    <dbReference type="NCBI Taxonomy" id="1611254"/>
    <lineage>
        <taxon>Eukaryota</taxon>
        <taxon>Metazoa</taxon>
        <taxon>Ecdysozoa</taxon>
        <taxon>Nematoda</taxon>
        <taxon>Chromadorea</taxon>
        <taxon>Rhabditida</taxon>
        <taxon>Rhabditina</taxon>
        <taxon>Rhabditomorpha</taxon>
        <taxon>Rhabditoidea</taxon>
        <taxon>Rhabditidae</taxon>
        <taxon>Peloderinae</taxon>
        <taxon>Caenorhabditis</taxon>
    </lineage>
</organism>
<protein>
    <submittedName>
        <fullName evidence="1">Uncharacterized protein</fullName>
    </submittedName>
</protein>
<sequence length="73" mass="8713">MDFTMEVIIGRVRDFQRLSENTTLAHKESSVRRRVLQVTDLIDVACSAQIVDVWHMPEEWNQVERPEFQRKKI</sequence>
<dbReference type="Proteomes" id="UP000230233">
    <property type="component" value="Chromosome X"/>
</dbReference>
<accession>A0A2G5SST7</accession>
<proteinExistence type="predicted"/>
<reference evidence="2" key="1">
    <citation type="submission" date="2017-10" db="EMBL/GenBank/DDBJ databases">
        <title>Rapid genome shrinkage in a self-fertile nematode reveals novel sperm competition proteins.</title>
        <authorList>
            <person name="Yin D."/>
            <person name="Schwarz E.M."/>
            <person name="Thomas C.G."/>
            <person name="Felde R.L."/>
            <person name="Korf I.F."/>
            <person name="Cutter A.D."/>
            <person name="Schartner C.M."/>
            <person name="Ralston E.J."/>
            <person name="Meyer B.J."/>
            <person name="Haag E.S."/>
        </authorList>
    </citation>
    <scope>NUCLEOTIDE SEQUENCE [LARGE SCALE GENOMIC DNA]</scope>
    <source>
        <strain evidence="2">JU1422</strain>
    </source>
</reference>
<keyword evidence="2" id="KW-1185">Reference proteome</keyword>
<gene>
    <name evidence="1" type="primary">Cnig_chr_X.g23997</name>
    <name evidence="1" type="ORF">B9Z55_023997</name>
</gene>
<dbReference type="AlphaFoldDB" id="A0A2G5SST7"/>
<evidence type="ECO:0000313" key="2">
    <source>
        <dbReference type="Proteomes" id="UP000230233"/>
    </source>
</evidence>
<dbReference type="EMBL" id="PDUG01000006">
    <property type="protein sequence ID" value="PIC17931.1"/>
    <property type="molecule type" value="Genomic_DNA"/>
</dbReference>